<feature type="transmembrane region" description="Helical" evidence="13">
    <location>
        <begin position="32"/>
        <end position="50"/>
    </location>
</feature>
<dbReference type="Pfam" id="PF20560">
    <property type="entry name" value="MotA_N"/>
    <property type="match status" value="1"/>
</dbReference>
<accession>A0A0W8G297</accession>
<dbReference type="GO" id="GO:0071978">
    <property type="term" value="P:bacterial-type flagellum-dependent swarming motility"/>
    <property type="evidence" value="ECO:0007669"/>
    <property type="project" value="InterPro"/>
</dbReference>
<dbReference type="GO" id="GO:0005886">
    <property type="term" value="C:plasma membrane"/>
    <property type="evidence" value="ECO:0007669"/>
    <property type="project" value="UniProtKB-SubCell"/>
</dbReference>
<dbReference type="AlphaFoldDB" id="A0A0W8G297"/>
<evidence type="ECO:0000256" key="1">
    <source>
        <dbReference type="ARBA" id="ARBA00004429"/>
    </source>
</evidence>
<dbReference type="InterPro" id="IPR002898">
    <property type="entry name" value="MotA_ExbB_proton_chnl"/>
</dbReference>
<evidence type="ECO:0000256" key="12">
    <source>
        <dbReference type="ARBA" id="ARBA00023136"/>
    </source>
</evidence>
<evidence type="ECO:0000256" key="9">
    <source>
        <dbReference type="ARBA" id="ARBA00022781"/>
    </source>
</evidence>
<evidence type="ECO:0000256" key="3">
    <source>
        <dbReference type="ARBA" id="ARBA00022448"/>
    </source>
</evidence>
<keyword evidence="7 13" id="KW-0812">Transmembrane</keyword>
<keyword evidence="9" id="KW-0375">Hydrogen ion transport</keyword>
<evidence type="ECO:0000256" key="5">
    <source>
        <dbReference type="ARBA" id="ARBA00022500"/>
    </source>
</evidence>
<keyword evidence="6" id="KW-0997">Cell inner membrane</keyword>
<gene>
    <name evidence="16" type="ORF">ASZ90_002942</name>
</gene>
<evidence type="ECO:0000256" key="10">
    <source>
        <dbReference type="ARBA" id="ARBA00022989"/>
    </source>
</evidence>
<keyword evidence="16" id="KW-0969">Cilium</keyword>
<dbReference type="GO" id="GO:1902600">
    <property type="term" value="P:proton transmembrane transport"/>
    <property type="evidence" value="ECO:0007669"/>
    <property type="project" value="UniProtKB-KW"/>
</dbReference>
<evidence type="ECO:0000259" key="14">
    <source>
        <dbReference type="Pfam" id="PF01618"/>
    </source>
</evidence>
<dbReference type="PROSITE" id="PS01307">
    <property type="entry name" value="MOTA"/>
    <property type="match status" value="1"/>
</dbReference>
<reference evidence="16" key="1">
    <citation type="journal article" date="2015" name="Proc. Natl. Acad. Sci. U.S.A.">
        <title>Networks of energetic and metabolic interactions define dynamics in microbial communities.</title>
        <authorList>
            <person name="Embree M."/>
            <person name="Liu J.K."/>
            <person name="Al-Bassam M.M."/>
            <person name="Zengler K."/>
        </authorList>
    </citation>
    <scope>NUCLEOTIDE SEQUENCE</scope>
</reference>
<comment type="similarity">
    <text evidence="2">Belongs to the MotA family.</text>
</comment>
<evidence type="ECO:0000256" key="7">
    <source>
        <dbReference type="ARBA" id="ARBA00022692"/>
    </source>
</evidence>
<evidence type="ECO:0000259" key="15">
    <source>
        <dbReference type="Pfam" id="PF20560"/>
    </source>
</evidence>
<keyword evidence="16" id="KW-0966">Cell projection</keyword>
<organism evidence="16">
    <name type="scientific">hydrocarbon metagenome</name>
    <dbReference type="NCBI Taxonomy" id="938273"/>
    <lineage>
        <taxon>unclassified sequences</taxon>
        <taxon>metagenomes</taxon>
        <taxon>ecological metagenomes</taxon>
    </lineage>
</organism>
<name>A0A0W8G297_9ZZZZ</name>
<comment type="subcellular location">
    <subcellularLocation>
        <location evidence="1">Cell inner membrane</location>
        <topology evidence="1">Multi-pass membrane protein</topology>
    </subcellularLocation>
</comment>
<evidence type="ECO:0000256" key="2">
    <source>
        <dbReference type="ARBA" id="ARBA00008038"/>
    </source>
</evidence>
<keyword evidence="10 13" id="KW-1133">Transmembrane helix</keyword>
<proteinExistence type="inferred from homology"/>
<dbReference type="NCBIfam" id="TIGR03818">
    <property type="entry name" value="MotA1"/>
    <property type="match status" value="1"/>
</dbReference>
<evidence type="ECO:0000256" key="8">
    <source>
        <dbReference type="ARBA" id="ARBA00022779"/>
    </source>
</evidence>
<feature type="domain" description="MotA/TolQ/ExbB proton channel" evidence="14">
    <location>
        <begin position="119"/>
        <end position="226"/>
    </location>
</feature>
<dbReference type="InterPro" id="IPR022522">
    <property type="entry name" value="Flagellar_motor_stator_MotA"/>
</dbReference>
<feature type="transmembrane region" description="Helical" evidence="13">
    <location>
        <begin position="197"/>
        <end position="220"/>
    </location>
</feature>
<keyword evidence="12 13" id="KW-0472">Membrane</keyword>
<keyword evidence="3" id="KW-0813">Transport</keyword>
<comment type="caution">
    <text evidence="16">The sequence shown here is derived from an EMBL/GenBank/DDBJ whole genome shotgun (WGS) entry which is preliminary data.</text>
</comment>
<dbReference type="PANTHER" id="PTHR30433:SF4">
    <property type="entry name" value="MOTILITY PROTEIN A"/>
    <property type="match status" value="1"/>
</dbReference>
<dbReference type="Pfam" id="PF01618">
    <property type="entry name" value="MotA_ExbB"/>
    <property type="match status" value="1"/>
</dbReference>
<keyword evidence="8" id="KW-0283">Flagellar rotation</keyword>
<evidence type="ECO:0000256" key="11">
    <source>
        <dbReference type="ARBA" id="ARBA00023065"/>
    </source>
</evidence>
<sequence>MFAIIGIVVVIGAVFGGYVLEGGSMHTLFQPIELLIIGGAALGSFLIASPKSVIIGSIKKALSIFTAKEPSNSDFLDLLTLLYEIMNIARREGIVALEAHVNKPDGSAIFGRFKSVAANHVLRDFICDNVKVLISESIETHRFDALMSLDISTIQHHEDIYPAAINKVADSLPGLGIVAAVLGVVLTMGKINEPPEVLGHSIGAALVGTFLGILLCYGFVGPIAANIEHQASGRMAFLACAKEALLGMQSGFSPMLSVEMGRRAVPEDVRPSFEDLEGALRGKK</sequence>
<protein>
    <submittedName>
        <fullName evidence="16">Flagellar motor rotation protein mota</fullName>
    </submittedName>
</protein>
<evidence type="ECO:0000256" key="6">
    <source>
        <dbReference type="ARBA" id="ARBA00022519"/>
    </source>
</evidence>
<dbReference type="InterPro" id="IPR047055">
    <property type="entry name" value="MotA-like"/>
</dbReference>
<evidence type="ECO:0000256" key="4">
    <source>
        <dbReference type="ARBA" id="ARBA00022475"/>
    </source>
</evidence>
<keyword evidence="16" id="KW-0282">Flagellum</keyword>
<dbReference type="GO" id="GO:0006935">
    <property type="term" value="P:chemotaxis"/>
    <property type="evidence" value="ECO:0007669"/>
    <property type="project" value="UniProtKB-KW"/>
</dbReference>
<evidence type="ECO:0000256" key="13">
    <source>
        <dbReference type="SAM" id="Phobius"/>
    </source>
</evidence>
<keyword evidence="11" id="KW-0406">Ion transport</keyword>
<keyword evidence="5" id="KW-0145">Chemotaxis</keyword>
<dbReference type="EMBL" id="LNQE01000351">
    <property type="protein sequence ID" value="KUG27213.1"/>
    <property type="molecule type" value="Genomic_DNA"/>
</dbReference>
<dbReference type="PANTHER" id="PTHR30433">
    <property type="entry name" value="CHEMOTAXIS PROTEIN MOTA"/>
    <property type="match status" value="1"/>
</dbReference>
<dbReference type="InterPro" id="IPR046786">
    <property type="entry name" value="MotA_N"/>
</dbReference>
<keyword evidence="4" id="KW-1003">Cell membrane</keyword>
<evidence type="ECO:0000313" key="16">
    <source>
        <dbReference type="EMBL" id="KUG27213.1"/>
    </source>
</evidence>
<feature type="transmembrane region" description="Helical" evidence="13">
    <location>
        <begin position="172"/>
        <end position="191"/>
    </location>
</feature>
<dbReference type="InterPro" id="IPR000540">
    <property type="entry name" value="Flag_MotA_CS"/>
</dbReference>
<feature type="domain" description="Motility protein A N-terminal" evidence="15">
    <location>
        <begin position="4"/>
        <end position="93"/>
    </location>
</feature>